<proteinExistence type="predicted"/>
<dbReference type="Proteomes" id="UP001218218">
    <property type="component" value="Unassembled WGS sequence"/>
</dbReference>
<sequence>MSPNATSSVFLPSPQEVVAIESYNSMGGTGVSFVALQHPSTGLGIVVDDRGAVAEVPEERWSEFLAWVAEAKENLKVDGGGSWSRPQYESCPTDMFYDLGPAATKGTFVKFQLSGHEVYGDEPDAILQYVNEGQQIVSEIPPALVKVESAILALRDDLLPKRDYSRPRGLYDPCLTPTTIYGLLKHDLLLLSGSLILESIHYFCNSFRGLEPYRQAFLPIDFVLVIWRWGGSGGRLAYRRYSPATNGLNATYWKIVSRKIVGADYSAYHAYTHPGPALKKYLRLGAKENWQFIGGLL</sequence>
<comment type="caution">
    <text evidence="1">The sequence shown here is derived from an EMBL/GenBank/DDBJ whole genome shotgun (WGS) entry which is preliminary data.</text>
</comment>
<keyword evidence="2" id="KW-1185">Reference proteome</keyword>
<organism evidence="1 2">
    <name type="scientific">Mycena albidolilacea</name>
    <dbReference type="NCBI Taxonomy" id="1033008"/>
    <lineage>
        <taxon>Eukaryota</taxon>
        <taxon>Fungi</taxon>
        <taxon>Dikarya</taxon>
        <taxon>Basidiomycota</taxon>
        <taxon>Agaricomycotina</taxon>
        <taxon>Agaricomycetes</taxon>
        <taxon>Agaricomycetidae</taxon>
        <taxon>Agaricales</taxon>
        <taxon>Marasmiineae</taxon>
        <taxon>Mycenaceae</taxon>
        <taxon>Mycena</taxon>
    </lineage>
</organism>
<protein>
    <submittedName>
        <fullName evidence="1">Uncharacterized protein</fullName>
    </submittedName>
</protein>
<evidence type="ECO:0000313" key="2">
    <source>
        <dbReference type="Proteomes" id="UP001218218"/>
    </source>
</evidence>
<dbReference type="AlphaFoldDB" id="A0AAD6ZJ04"/>
<dbReference type="EMBL" id="JARIHO010000046">
    <property type="protein sequence ID" value="KAJ7323557.1"/>
    <property type="molecule type" value="Genomic_DNA"/>
</dbReference>
<evidence type="ECO:0000313" key="1">
    <source>
        <dbReference type="EMBL" id="KAJ7323557.1"/>
    </source>
</evidence>
<gene>
    <name evidence="1" type="ORF">DFH08DRAFT_817592</name>
</gene>
<accession>A0AAD6ZJ04</accession>
<reference evidence="1" key="1">
    <citation type="submission" date="2023-03" db="EMBL/GenBank/DDBJ databases">
        <title>Massive genome expansion in bonnet fungi (Mycena s.s.) driven by repeated elements and novel gene families across ecological guilds.</title>
        <authorList>
            <consortium name="Lawrence Berkeley National Laboratory"/>
            <person name="Harder C.B."/>
            <person name="Miyauchi S."/>
            <person name="Viragh M."/>
            <person name="Kuo A."/>
            <person name="Thoen E."/>
            <person name="Andreopoulos B."/>
            <person name="Lu D."/>
            <person name="Skrede I."/>
            <person name="Drula E."/>
            <person name="Henrissat B."/>
            <person name="Morin E."/>
            <person name="Kohler A."/>
            <person name="Barry K."/>
            <person name="LaButti K."/>
            <person name="Morin E."/>
            <person name="Salamov A."/>
            <person name="Lipzen A."/>
            <person name="Mereny Z."/>
            <person name="Hegedus B."/>
            <person name="Baldrian P."/>
            <person name="Stursova M."/>
            <person name="Weitz H."/>
            <person name="Taylor A."/>
            <person name="Grigoriev I.V."/>
            <person name="Nagy L.G."/>
            <person name="Martin F."/>
            <person name="Kauserud H."/>
        </authorList>
    </citation>
    <scope>NUCLEOTIDE SEQUENCE</scope>
    <source>
        <strain evidence="1">CBHHK002</strain>
    </source>
</reference>
<name>A0AAD6ZJ04_9AGAR</name>